<proteinExistence type="predicted"/>
<comment type="caution">
    <text evidence="1">The sequence shown here is derived from an EMBL/GenBank/DDBJ whole genome shotgun (WGS) entry which is preliminary data.</text>
</comment>
<keyword evidence="2" id="KW-1185">Reference proteome</keyword>
<dbReference type="EMBL" id="SNSC02000015">
    <property type="protein sequence ID" value="TID18026.1"/>
    <property type="molecule type" value="Genomic_DNA"/>
</dbReference>
<dbReference type="Proteomes" id="UP000298493">
    <property type="component" value="Unassembled WGS sequence"/>
</dbReference>
<accession>A0A4Z1NPW6</accession>
<protein>
    <submittedName>
        <fullName evidence="1">Uncharacterized protein</fullName>
    </submittedName>
</protein>
<evidence type="ECO:0000313" key="1">
    <source>
        <dbReference type="EMBL" id="TID18026.1"/>
    </source>
</evidence>
<gene>
    <name evidence="1" type="ORF">E6O75_ATG10671</name>
</gene>
<organism evidence="1 2">
    <name type="scientific">Venturia nashicola</name>
    <dbReference type="NCBI Taxonomy" id="86259"/>
    <lineage>
        <taxon>Eukaryota</taxon>
        <taxon>Fungi</taxon>
        <taxon>Dikarya</taxon>
        <taxon>Ascomycota</taxon>
        <taxon>Pezizomycotina</taxon>
        <taxon>Dothideomycetes</taxon>
        <taxon>Pleosporomycetidae</taxon>
        <taxon>Venturiales</taxon>
        <taxon>Venturiaceae</taxon>
        <taxon>Venturia</taxon>
    </lineage>
</organism>
<reference evidence="1 2" key="1">
    <citation type="submission" date="2019-04" db="EMBL/GenBank/DDBJ databases">
        <title>High contiguity whole genome sequence and gene annotation resource for two Venturia nashicola isolates.</title>
        <authorList>
            <person name="Prokchorchik M."/>
            <person name="Won K."/>
            <person name="Lee Y."/>
            <person name="Choi E.D."/>
            <person name="Segonzac C."/>
            <person name="Sohn K.H."/>
        </authorList>
    </citation>
    <scope>NUCLEOTIDE SEQUENCE [LARGE SCALE GENOMIC DNA]</scope>
    <source>
        <strain evidence="1 2">PRI2</strain>
    </source>
</reference>
<sequence length="142" mass="15865">MKAKEHPFLSLPTEIRQQILALSLPDSEILSSIELRATQSRDNIWQTNVWEVDWHCGALPSTLKNGTRLTQPAWMVRLGETQPGGIPSAVFDFHVQDILRGNMEKRENFSSMQTGNALTISVTGWIKLDMEGMVGAKARDSS</sequence>
<name>A0A4Z1NPW6_9PEZI</name>
<dbReference type="AlphaFoldDB" id="A0A4Z1NPW6"/>
<evidence type="ECO:0000313" key="2">
    <source>
        <dbReference type="Proteomes" id="UP000298493"/>
    </source>
</evidence>